<keyword evidence="8" id="KW-1185">Reference proteome</keyword>
<feature type="transmembrane region" description="Helical" evidence="6">
    <location>
        <begin position="229"/>
        <end position="251"/>
    </location>
</feature>
<dbReference type="Pfam" id="PF05055">
    <property type="entry name" value="DUF677"/>
    <property type="match status" value="1"/>
</dbReference>
<evidence type="ECO:0000256" key="5">
    <source>
        <dbReference type="ARBA" id="ARBA00023136"/>
    </source>
</evidence>
<dbReference type="AlphaFoldDB" id="A0AAV0IH89"/>
<keyword evidence="4 6" id="KW-1133">Transmembrane helix</keyword>
<keyword evidence="3 6" id="KW-0812">Transmembrane</keyword>
<gene>
    <name evidence="7" type="ORF">LITE_LOCUS8999</name>
</gene>
<protein>
    <submittedName>
        <fullName evidence="7">Uncharacterized protein</fullName>
    </submittedName>
</protein>
<evidence type="ECO:0000313" key="7">
    <source>
        <dbReference type="EMBL" id="CAI0396143.1"/>
    </source>
</evidence>
<dbReference type="InterPro" id="IPR007749">
    <property type="entry name" value="DUF677"/>
</dbReference>
<organism evidence="7 8">
    <name type="scientific">Linum tenue</name>
    <dbReference type="NCBI Taxonomy" id="586396"/>
    <lineage>
        <taxon>Eukaryota</taxon>
        <taxon>Viridiplantae</taxon>
        <taxon>Streptophyta</taxon>
        <taxon>Embryophyta</taxon>
        <taxon>Tracheophyta</taxon>
        <taxon>Spermatophyta</taxon>
        <taxon>Magnoliopsida</taxon>
        <taxon>eudicotyledons</taxon>
        <taxon>Gunneridae</taxon>
        <taxon>Pentapetalae</taxon>
        <taxon>rosids</taxon>
        <taxon>fabids</taxon>
        <taxon>Malpighiales</taxon>
        <taxon>Linaceae</taxon>
        <taxon>Linum</taxon>
    </lineage>
</organism>
<evidence type="ECO:0000313" key="8">
    <source>
        <dbReference type="Proteomes" id="UP001154282"/>
    </source>
</evidence>
<accession>A0AAV0IH89</accession>
<reference evidence="7" key="1">
    <citation type="submission" date="2022-08" db="EMBL/GenBank/DDBJ databases">
        <authorList>
            <person name="Gutierrez-Valencia J."/>
        </authorList>
    </citation>
    <scope>NUCLEOTIDE SEQUENCE</scope>
</reference>
<comment type="similarity">
    <text evidence="2">Belongs to the UPF0496 family.</text>
</comment>
<dbReference type="PANTHER" id="PTHR31113:SF2">
    <property type="entry name" value="OS04G0423200 PROTEIN"/>
    <property type="match status" value="1"/>
</dbReference>
<feature type="transmembrane region" description="Helical" evidence="6">
    <location>
        <begin position="203"/>
        <end position="223"/>
    </location>
</feature>
<comment type="caution">
    <text evidence="7">The sequence shown here is derived from an EMBL/GenBank/DDBJ whole genome shotgun (WGS) entry which is preliminary data.</text>
</comment>
<dbReference type="PANTHER" id="PTHR31113">
    <property type="entry name" value="UPF0496 PROTEIN 3-RELATED"/>
    <property type="match status" value="1"/>
</dbReference>
<evidence type="ECO:0000256" key="3">
    <source>
        <dbReference type="ARBA" id="ARBA00022692"/>
    </source>
</evidence>
<keyword evidence="5 6" id="KW-0472">Membrane</keyword>
<dbReference type="GO" id="GO:0016020">
    <property type="term" value="C:membrane"/>
    <property type="evidence" value="ECO:0007669"/>
    <property type="project" value="UniProtKB-SubCell"/>
</dbReference>
<evidence type="ECO:0000256" key="6">
    <source>
        <dbReference type="SAM" id="Phobius"/>
    </source>
</evidence>
<evidence type="ECO:0000256" key="2">
    <source>
        <dbReference type="ARBA" id="ARBA00009074"/>
    </source>
</evidence>
<dbReference type="Proteomes" id="UP001154282">
    <property type="component" value="Unassembled WGS sequence"/>
</dbReference>
<name>A0AAV0IH89_9ROSI</name>
<evidence type="ECO:0000256" key="4">
    <source>
        <dbReference type="ARBA" id="ARBA00022989"/>
    </source>
</evidence>
<sequence length="381" mass="43053">MWAKFRASKIKKDHKVYSKSSVRGDRGLNLSEEYHRTLRTQSYVAFFSKAQIMANHHHDRTPEEEEEEDPILLLLLEPEQTSIPAILESAAVLSKLPELTPYFRDFFDSTAEASRICSGLLASVARTHATRRFAHHLFDEIPLRPAETESRAVWELTAYIAEANNPFSCPDGDLDFGSIREGYAAVLERLKSKRRKVARKIKLVECVNRGTGISITAACGVLAVTAAVLAAHTLTAFVMGPLAVAGGFNPVKKLVSRVMRFKIMTSAEFLRKLRRQLDMAAKGVYILNRDMDTVSRLVARLYDEVEHGKEMARFWLEKGKNPSDRTLFCSQVVNEMKRRDVKFRKQVDELEELMCLCLLTINRARGLVVEELTRSAGSSTM</sequence>
<dbReference type="EMBL" id="CAMGYJ010000003">
    <property type="protein sequence ID" value="CAI0396143.1"/>
    <property type="molecule type" value="Genomic_DNA"/>
</dbReference>
<proteinExistence type="inferred from homology"/>
<comment type="subcellular location">
    <subcellularLocation>
        <location evidence="1">Membrane</location>
    </subcellularLocation>
</comment>
<evidence type="ECO:0000256" key="1">
    <source>
        <dbReference type="ARBA" id="ARBA00004370"/>
    </source>
</evidence>